<dbReference type="EMBL" id="JAWRVE010000034">
    <property type="protein sequence ID" value="KAL1871164.1"/>
    <property type="molecule type" value="Genomic_DNA"/>
</dbReference>
<dbReference type="InterPro" id="IPR029058">
    <property type="entry name" value="AB_hydrolase_fold"/>
</dbReference>
<accession>A0ABR3X5E1</accession>
<evidence type="ECO:0000259" key="1">
    <source>
        <dbReference type="Pfam" id="PF01738"/>
    </source>
</evidence>
<dbReference type="PANTHER" id="PTHR17630">
    <property type="entry name" value="DIENELACTONE HYDROLASE"/>
    <property type="match status" value="1"/>
</dbReference>
<dbReference type="InterPro" id="IPR002925">
    <property type="entry name" value="Dienelactn_hydro"/>
</dbReference>
<evidence type="ECO:0000313" key="2">
    <source>
        <dbReference type="EMBL" id="KAL1871164.1"/>
    </source>
</evidence>
<proteinExistence type="predicted"/>
<comment type="caution">
    <text evidence="2">The sequence shown here is derived from an EMBL/GenBank/DDBJ whole genome shotgun (WGS) entry which is preliminary data.</text>
</comment>
<sequence length="266" mass="30004">MEARQSDVDDAFLAQPPSLCCWLGTIHKGTPRGNLETILNVPTYVARPARNEANGHIVLYFPDVWGMSNNAQLLMDGFADAGFLTLGMDYFRGDPMSKYRRSMSDPPPDGFDHAAWRAKHWNFAIDNVPKWLDAVKTKYGSESTKYACTGYCFGAPFVCNLLAGESVSAGAFAHPTALKEEHFLALNRPLLLSCAENDHAFPADSRRKAIDVLQREKKTYHMLLFHGVAHGFAVRGDPDDNYQRWCKEQSLRVMVDWFELWLVRSP</sequence>
<reference evidence="2 3" key="1">
    <citation type="journal article" date="2024" name="IMA Fungus">
        <title>IMA Genome - F19 : A genome assembly and annotation guide to empower mycologists, including annotated draft genome sequences of Ceratocystis pirilliformis, Diaporthe australafricana, Fusarium ophioides, Paecilomyces lecythidis, and Sporothrix stenoceras.</title>
        <authorList>
            <person name="Aylward J."/>
            <person name="Wilson A.M."/>
            <person name="Visagie C.M."/>
            <person name="Spraker J."/>
            <person name="Barnes I."/>
            <person name="Buitendag C."/>
            <person name="Ceriani C."/>
            <person name="Del Mar Angel L."/>
            <person name="du Plessis D."/>
            <person name="Fuchs T."/>
            <person name="Gasser K."/>
            <person name="Kramer D."/>
            <person name="Li W."/>
            <person name="Munsamy K."/>
            <person name="Piso A."/>
            <person name="Price J.L."/>
            <person name="Sonnekus B."/>
            <person name="Thomas C."/>
            <person name="van der Nest A."/>
            <person name="van Dijk A."/>
            <person name="van Heerden A."/>
            <person name="van Vuuren N."/>
            <person name="Yilmaz N."/>
            <person name="Duong T.A."/>
            <person name="van der Merwe N.A."/>
            <person name="Wingfield M.J."/>
            <person name="Wingfield B.D."/>
        </authorList>
    </citation>
    <scope>NUCLEOTIDE SEQUENCE [LARGE SCALE GENOMIC DNA]</scope>
    <source>
        <strain evidence="2 3">CMW 18300</strain>
    </source>
</reference>
<protein>
    <recommendedName>
        <fullName evidence="1">Dienelactone hydrolase domain-containing protein</fullName>
    </recommendedName>
</protein>
<gene>
    <name evidence="2" type="ORF">Daus18300_004909</name>
</gene>
<keyword evidence="3" id="KW-1185">Reference proteome</keyword>
<evidence type="ECO:0000313" key="3">
    <source>
        <dbReference type="Proteomes" id="UP001583177"/>
    </source>
</evidence>
<dbReference type="Gene3D" id="3.40.50.1820">
    <property type="entry name" value="alpha/beta hydrolase"/>
    <property type="match status" value="1"/>
</dbReference>
<organism evidence="2 3">
    <name type="scientific">Diaporthe australafricana</name>
    <dbReference type="NCBI Taxonomy" id="127596"/>
    <lineage>
        <taxon>Eukaryota</taxon>
        <taxon>Fungi</taxon>
        <taxon>Dikarya</taxon>
        <taxon>Ascomycota</taxon>
        <taxon>Pezizomycotina</taxon>
        <taxon>Sordariomycetes</taxon>
        <taxon>Sordariomycetidae</taxon>
        <taxon>Diaporthales</taxon>
        <taxon>Diaporthaceae</taxon>
        <taxon>Diaporthe</taxon>
    </lineage>
</organism>
<dbReference type="PANTHER" id="PTHR17630:SF44">
    <property type="entry name" value="PROTEIN AIM2"/>
    <property type="match status" value="1"/>
</dbReference>
<dbReference type="Proteomes" id="UP001583177">
    <property type="component" value="Unassembled WGS sequence"/>
</dbReference>
<feature type="domain" description="Dienelactone hydrolase" evidence="1">
    <location>
        <begin position="42"/>
        <end position="259"/>
    </location>
</feature>
<name>A0ABR3X5E1_9PEZI</name>
<dbReference type="SUPFAM" id="SSF53474">
    <property type="entry name" value="alpha/beta-Hydrolases"/>
    <property type="match status" value="1"/>
</dbReference>
<dbReference type="Pfam" id="PF01738">
    <property type="entry name" value="DLH"/>
    <property type="match status" value="1"/>
</dbReference>